<evidence type="ECO:0000313" key="3">
    <source>
        <dbReference type="EMBL" id="HEC77590.1"/>
    </source>
</evidence>
<evidence type="ECO:0000259" key="2">
    <source>
        <dbReference type="Pfam" id="PF13649"/>
    </source>
</evidence>
<dbReference type="Gene3D" id="2.20.25.110">
    <property type="entry name" value="S-adenosyl-L-methionine-dependent methyltransferases"/>
    <property type="match status" value="1"/>
</dbReference>
<reference evidence="3" key="1">
    <citation type="journal article" date="2020" name="mSystems">
        <title>Genome- and Community-Level Interaction Insights into Carbon Utilization and Element Cycling Functions of Hydrothermarchaeota in Hydrothermal Sediment.</title>
        <authorList>
            <person name="Zhou Z."/>
            <person name="Liu Y."/>
            <person name="Xu W."/>
            <person name="Pan J."/>
            <person name="Luo Z.H."/>
            <person name="Li M."/>
        </authorList>
    </citation>
    <scope>NUCLEOTIDE SEQUENCE</scope>
    <source>
        <strain evidence="3">HyVt-388</strain>
    </source>
</reference>
<comment type="caution">
    <text evidence="3">The sequence shown here is derived from an EMBL/GenBank/DDBJ whole genome shotgun (WGS) entry which is preliminary data.</text>
</comment>
<dbReference type="InterPro" id="IPR029063">
    <property type="entry name" value="SAM-dependent_MTases_sf"/>
</dbReference>
<evidence type="ECO:0000256" key="1">
    <source>
        <dbReference type="ARBA" id="ARBA00022679"/>
    </source>
</evidence>
<protein>
    <submittedName>
        <fullName evidence="3">Class I SAM-dependent methyltransferase</fullName>
    </submittedName>
</protein>
<dbReference type="Pfam" id="PF13649">
    <property type="entry name" value="Methyltransf_25"/>
    <property type="match status" value="1"/>
</dbReference>
<organism evidence="3 4">
    <name type="scientific">candidate division WOR-3 bacterium</name>
    <dbReference type="NCBI Taxonomy" id="2052148"/>
    <lineage>
        <taxon>Bacteria</taxon>
        <taxon>Bacteria division WOR-3</taxon>
    </lineage>
</organism>
<accession>A0A9C9JZ70</accession>
<gene>
    <name evidence="3" type="ORF">ENI34_00420</name>
</gene>
<evidence type="ECO:0000313" key="4">
    <source>
        <dbReference type="Proteomes" id="UP000885826"/>
    </source>
</evidence>
<dbReference type="PANTHER" id="PTHR43861">
    <property type="entry name" value="TRANS-ACONITATE 2-METHYLTRANSFERASE-RELATED"/>
    <property type="match status" value="1"/>
</dbReference>
<name>A0A9C9JZ70_UNCW3</name>
<dbReference type="Gene3D" id="3.40.50.150">
    <property type="entry name" value="Vaccinia Virus protein VP39"/>
    <property type="match status" value="1"/>
</dbReference>
<dbReference type="EMBL" id="DRIG01000006">
    <property type="protein sequence ID" value="HEC77590.1"/>
    <property type="molecule type" value="Genomic_DNA"/>
</dbReference>
<dbReference type="GO" id="GO:0032259">
    <property type="term" value="P:methylation"/>
    <property type="evidence" value="ECO:0007669"/>
    <property type="project" value="UniProtKB-KW"/>
</dbReference>
<feature type="domain" description="Methyltransferase" evidence="2">
    <location>
        <begin position="60"/>
        <end position="152"/>
    </location>
</feature>
<dbReference type="CDD" id="cd02440">
    <property type="entry name" value="AdoMet_MTases"/>
    <property type="match status" value="1"/>
</dbReference>
<sequence>MTLQSRKKLRIMKLEEYSEAFTAIGPYYDTLMSFVNYSSWILYIEKILELNRIKEKRLFDLACGTGVCLELWVKKGFRVIGLDKSLTMLRECKKRFENFKDVYIINGDMIELPVNIKIPIVTCLYDSLNYLLSEKDLARTFRNIYEILDENGIFIFDMNTIHCLRDEWGDNTYYRQDRNINSVWSNSFDRSTSISSLRITLKIKENGNIRTVKEYHRERGYPLSFISRLLSEAGFRASLYRHLTFKPAWENDLRIMGVARK</sequence>
<keyword evidence="1" id="KW-0808">Transferase</keyword>
<dbReference type="InterPro" id="IPR041698">
    <property type="entry name" value="Methyltransf_25"/>
</dbReference>
<proteinExistence type="predicted"/>
<dbReference type="SUPFAM" id="SSF53335">
    <property type="entry name" value="S-adenosyl-L-methionine-dependent methyltransferases"/>
    <property type="match status" value="1"/>
</dbReference>
<dbReference type="GO" id="GO:0008168">
    <property type="term" value="F:methyltransferase activity"/>
    <property type="evidence" value="ECO:0007669"/>
    <property type="project" value="UniProtKB-KW"/>
</dbReference>
<dbReference type="Proteomes" id="UP000885826">
    <property type="component" value="Unassembled WGS sequence"/>
</dbReference>
<dbReference type="AlphaFoldDB" id="A0A9C9JZ70"/>
<keyword evidence="3" id="KW-0489">Methyltransferase</keyword>